<feature type="region of interest" description="Disordered" evidence="1">
    <location>
        <begin position="155"/>
        <end position="174"/>
    </location>
</feature>
<dbReference type="Pfam" id="PF13817">
    <property type="entry name" value="DDE_Tnp_IS66_C"/>
    <property type="match status" value="1"/>
</dbReference>
<evidence type="ECO:0000259" key="2">
    <source>
        <dbReference type="Pfam" id="PF03050"/>
    </source>
</evidence>
<comment type="caution">
    <text evidence="6">The sequence shown here is derived from an EMBL/GenBank/DDBJ whole genome shotgun (WGS) entry which is preliminary data.</text>
</comment>
<dbReference type="PATRIC" id="fig|237368.3.peg.1669"/>
<dbReference type="NCBIfam" id="NF033517">
    <property type="entry name" value="transpos_IS66"/>
    <property type="match status" value="1"/>
</dbReference>
<feature type="domain" description="Transposase IS66 zinc-finger binding" evidence="3">
    <location>
        <begin position="110"/>
        <end position="150"/>
    </location>
</feature>
<evidence type="ECO:0000313" key="7">
    <source>
        <dbReference type="Proteomes" id="UP000030652"/>
    </source>
</evidence>
<protein>
    <submittedName>
        <fullName evidence="6">Transposase IS66 family protein</fullName>
    </submittedName>
</protein>
<dbReference type="InterPro" id="IPR024463">
    <property type="entry name" value="Transposase_TnpC_homeodom"/>
</dbReference>
<reference evidence="6 7" key="1">
    <citation type="submission" date="2014-10" db="EMBL/GenBank/DDBJ databases">
        <title>Draft genome of anammox bacterium scalindua brodae, obtained using differential coverage binning of sequence data from two enrichment reactors.</title>
        <authorList>
            <person name="Speth D.R."/>
            <person name="Russ L."/>
            <person name="Kartal B."/>
            <person name="Op den Camp H.J."/>
            <person name="Dutilh B.E."/>
            <person name="Jetten M.S."/>
        </authorList>
    </citation>
    <scope>NUCLEOTIDE SEQUENCE [LARGE SCALE GENOMIC DNA]</scope>
    <source>
        <strain evidence="6">RU1</strain>
    </source>
</reference>
<dbReference type="Pfam" id="PF03050">
    <property type="entry name" value="DDE_Tnp_IS66"/>
    <property type="match status" value="1"/>
</dbReference>
<dbReference type="eggNOG" id="COG3316">
    <property type="taxonomic scope" value="Bacteria"/>
</dbReference>
<feature type="domain" description="Transposase IS66 C-terminal" evidence="5">
    <location>
        <begin position="466"/>
        <end position="505"/>
    </location>
</feature>
<feature type="domain" description="Transposase TnpC homeodomain" evidence="4">
    <location>
        <begin position="36"/>
        <end position="102"/>
    </location>
</feature>
<accession>A0A0B0EI19</accession>
<organism evidence="6 7">
    <name type="scientific">Candidatus Scalindua brodae</name>
    <dbReference type="NCBI Taxonomy" id="237368"/>
    <lineage>
        <taxon>Bacteria</taxon>
        <taxon>Pseudomonadati</taxon>
        <taxon>Planctomycetota</taxon>
        <taxon>Candidatus Brocadiia</taxon>
        <taxon>Candidatus Brocadiales</taxon>
        <taxon>Candidatus Scalinduaceae</taxon>
        <taxon>Candidatus Scalindua</taxon>
    </lineage>
</organism>
<evidence type="ECO:0000313" key="6">
    <source>
        <dbReference type="EMBL" id="KHE92712.1"/>
    </source>
</evidence>
<dbReference type="AlphaFoldDB" id="A0A0B0EI19"/>
<dbReference type="InterPro" id="IPR039552">
    <property type="entry name" value="IS66_C"/>
</dbReference>
<dbReference type="PANTHER" id="PTHR33678">
    <property type="entry name" value="BLL1576 PROTEIN"/>
    <property type="match status" value="1"/>
</dbReference>
<gene>
    <name evidence="6" type="ORF">SCABRO_01533</name>
</gene>
<dbReference type="InterPro" id="IPR024474">
    <property type="entry name" value="Znf_dom_IS66"/>
</dbReference>
<dbReference type="Pfam" id="PF13007">
    <property type="entry name" value="LZ_Tnp_IS66"/>
    <property type="match status" value="1"/>
</dbReference>
<sequence length="519" mass="58697">MEAAVKITDLSIKEVLTQNDELRCTLEARDHQIKLLEEKISYLLHHRFNSKSERFDESQLLLFDNGDATNVVEPATEIDVPAYTRKTGGRRIPPQNLPRIRVEHDLPEEEKQCTCGDCLNRIGEEVSFQYDVIPAKFQVIENVKFKYGCSNSKCNQPPKTAQQNPPPPLPRTQASPGVLAWIGASKFADGLPLNRIAAIAEKRFSVPFTSTTLADWTIKGAERIISPLVAAMEKALYGHDYLHIDETTLQVLSEEGRTAKQKSYIWCRVTGGNDTPIVLMHYSPSRAGSVASKLLEGFSGYLHTDGYAGYDASASRPNVIQLGCWAHVRRKFDVARKASSPGAANIARQGMELIRELYHLDNQGKEKPPDDRRRYRQDIVKSYLDKIRSWINGNRVRALSYGGLLSSAFTYIHNQWPKLTVFVEDGRLQLDNNNAERHIRPIATGRKVWLFAQSEAGAKATATWYSLVETAKANGLEPYWYLRKVFEDIPVYLRDEKPVDDLLPWNVCPKELERLAGRD</sequence>
<dbReference type="InterPro" id="IPR052344">
    <property type="entry name" value="Transposase-related"/>
</dbReference>
<evidence type="ECO:0000259" key="3">
    <source>
        <dbReference type="Pfam" id="PF13005"/>
    </source>
</evidence>
<evidence type="ECO:0000256" key="1">
    <source>
        <dbReference type="SAM" id="MobiDB-lite"/>
    </source>
</evidence>
<evidence type="ECO:0000259" key="4">
    <source>
        <dbReference type="Pfam" id="PF13007"/>
    </source>
</evidence>
<dbReference type="InterPro" id="IPR004291">
    <property type="entry name" value="Transposase_IS66_central"/>
</dbReference>
<evidence type="ECO:0000259" key="5">
    <source>
        <dbReference type="Pfam" id="PF13817"/>
    </source>
</evidence>
<feature type="domain" description="Transposase IS66 central" evidence="2">
    <location>
        <begin position="172"/>
        <end position="459"/>
    </location>
</feature>
<dbReference type="PANTHER" id="PTHR33678:SF1">
    <property type="entry name" value="BLL1576 PROTEIN"/>
    <property type="match status" value="1"/>
</dbReference>
<dbReference type="EMBL" id="JRYO01000099">
    <property type="protein sequence ID" value="KHE92712.1"/>
    <property type="molecule type" value="Genomic_DNA"/>
</dbReference>
<dbReference type="Pfam" id="PF13005">
    <property type="entry name" value="zf-IS66"/>
    <property type="match status" value="1"/>
</dbReference>
<dbReference type="Proteomes" id="UP000030652">
    <property type="component" value="Unassembled WGS sequence"/>
</dbReference>
<proteinExistence type="predicted"/>
<name>A0A0B0EI19_9BACT</name>